<evidence type="ECO:0000256" key="4">
    <source>
        <dbReference type="ARBA" id="ARBA00022989"/>
    </source>
</evidence>
<dbReference type="InterPro" id="IPR003838">
    <property type="entry name" value="ABC3_permease_C"/>
</dbReference>
<dbReference type="InterPro" id="IPR050250">
    <property type="entry name" value="Macrolide_Exporter_MacB"/>
</dbReference>
<dbReference type="Pfam" id="PF12704">
    <property type="entry name" value="MacB_PCD"/>
    <property type="match status" value="1"/>
</dbReference>
<dbReference type="RefSeq" id="WP_085519165.1">
    <property type="nucleotide sequence ID" value="NZ_FXAW01000014.1"/>
</dbReference>
<dbReference type="GO" id="GO:0005886">
    <property type="term" value="C:plasma membrane"/>
    <property type="evidence" value="ECO:0007669"/>
    <property type="project" value="UniProtKB-SubCell"/>
</dbReference>
<dbReference type="InterPro" id="IPR025857">
    <property type="entry name" value="MacB_PCD"/>
</dbReference>
<feature type="domain" description="ABC3 transporter permease C-terminal" evidence="8">
    <location>
        <begin position="298"/>
        <end position="409"/>
    </location>
</feature>
<keyword evidence="3 7" id="KW-0812">Transmembrane</keyword>
<dbReference type="AlphaFoldDB" id="A0A1X7LJ42"/>
<sequence length="415" mass="45733">MIYFHLLLESFRFALSALRANLLRTILSLLGVTVGIFSIITVFTLVDSLEKNIKDSLNFLGDDVIRIEKFPWIFEDDYPWWKFVNRPKAEYSEYQFLKSNSKEASAVTIFAERFGVTVKHESNSLSGAIVSGVAYQHKDVFEIPVETGRYFGLQEVEKGTNVTIIGAEVSKTLFPMTDPIGKEITLRGLKFRVIGVMEKQGASITNAPSADDFCYVPYNTFFKMYSGQGNFGVESIIALKGYPEDEGLKNLEGEITGLLRQKRGLRPREDTNFAINRPEAFADFLDSIFSVISIAGWVIGSFSILVGGFGIANIMFVSVKERTNIIGIQKSLGAKNFFILFQFLFEAVFLSVMGGLFGIFLVYLLSFVSLGSLDLTLSIGNVIIGIAVSAIVGTLSGIVPAGMAAKLDPVIAIRA</sequence>
<keyword evidence="4 7" id="KW-1133">Transmembrane helix</keyword>
<name>A0A1X7LJ42_9BACT</name>
<dbReference type="Proteomes" id="UP000193804">
    <property type="component" value="Unassembled WGS sequence"/>
</dbReference>
<feature type="transmembrane region" description="Helical" evidence="7">
    <location>
        <begin position="21"/>
        <end position="46"/>
    </location>
</feature>
<evidence type="ECO:0000256" key="5">
    <source>
        <dbReference type="ARBA" id="ARBA00023136"/>
    </source>
</evidence>
<organism evidence="10 11">
    <name type="scientific">Marivirga sericea</name>
    <dbReference type="NCBI Taxonomy" id="1028"/>
    <lineage>
        <taxon>Bacteria</taxon>
        <taxon>Pseudomonadati</taxon>
        <taxon>Bacteroidota</taxon>
        <taxon>Cytophagia</taxon>
        <taxon>Cytophagales</taxon>
        <taxon>Marivirgaceae</taxon>
        <taxon>Marivirga</taxon>
    </lineage>
</organism>
<feature type="transmembrane region" description="Helical" evidence="7">
    <location>
        <begin position="294"/>
        <end position="316"/>
    </location>
</feature>
<evidence type="ECO:0000256" key="1">
    <source>
        <dbReference type="ARBA" id="ARBA00004651"/>
    </source>
</evidence>
<comment type="similarity">
    <text evidence="6">Belongs to the ABC-4 integral membrane protein family.</text>
</comment>
<dbReference type="STRING" id="1028.SAMN05661096_04056"/>
<keyword evidence="2" id="KW-1003">Cell membrane</keyword>
<dbReference type="OrthoDB" id="9770036at2"/>
<reference evidence="11" key="1">
    <citation type="submission" date="2017-04" db="EMBL/GenBank/DDBJ databases">
        <authorList>
            <person name="Varghese N."/>
            <person name="Submissions S."/>
        </authorList>
    </citation>
    <scope>NUCLEOTIDE SEQUENCE [LARGE SCALE GENOMIC DNA]</scope>
    <source>
        <strain evidence="11">DSM 4125</strain>
    </source>
</reference>
<accession>A0A1X7LJ42</accession>
<gene>
    <name evidence="10" type="ORF">SAMN05661096_04056</name>
</gene>
<protein>
    <submittedName>
        <fullName evidence="10">Putative ABC transport system permease protein</fullName>
    </submittedName>
</protein>
<evidence type="ECO:0000259" key="8">
    <source>
        <dbReference type="Pfam" id="PF02687"/>
    </source>
</evidence>
<keyword evidence="11" id="KW-1185">Reference proteome</keyword>
<evidence type="ECO:0000256" key="2">
    <source>
        <dbReference type="ARBA" id="ARBA00022475"/>
    </source>
</evidence>
<dbReference type="PANTHER" id="PTHR30572">
    <property type="entry name" value="MEMBRANE COMPONENT OF TRANSPORTER-RELATED"/>
    <property type="match status" value="1"/>
</dbReference>
<evidence type="ECO:0000256" key="7">
    <source>
        <dbReference type="SAM" id="Phobius"/>
    </source>
</evidence>
<proteinExistence type="inferred from homology"/>
<evidence type="ECO:0000313" key="11">
    <source>
        <dbReference type="Proteomes" id="UP000193804"/>
    </source>
</evidence>
<dbReference type="EMBL" id="FXAW01000014">
    <property type="protein sequence ID" value="SMG53209.1"/>
    <property type="molecule type" value="Genomic_DNA"/>
</dbReference>
<feature type="transmembrane region" description="Helical" evidence="7">
    <location>
        <begin position="377"/>
        <end position="399"/>
    </location>
</feature>
<evidence type="ECO:0000313" key="10">
    <source>
        <dbReference type="EMBL" id="SMG53209.1"/>
    </source>
</evidence>
<feature type="transmembrane region" description="Helical" evidence="7">
    <location>
        <begin position="337"/>
        <end position="365"/>
    </location>
</feature>
<evidence type="ECO:0000256" key="3">
    <source>
        <dbReference type="ARBA" id="ARBA00022692"/>
    </source>
</evidence>
<feature type="domain" description="MacB-like periplasmic core" evidence="9">
    <location>
        <begin position="25"/>
        <end position="224"/>
    </location>
</feature>
<dbReference type="GO" id="GO:0022857">
    <property type="term" value="F:transmembrane transporter activity"/>
    <property type="evidence" value="ECO:0007669"/>
    <property type="project" value="TreeGrafter"/>
</dbReference>
<keyword evidence="5 7" id="KW-0472">Membrane</keyword>
<evidence type="ECO:0000259" key="9">
    <source>
        <dbReference type="Pfam" id="PF12704"/>
    </source>
</evidence>
<comment type="subcellular location">
    <subcellularLocation>
        <location evidence="1">Cell membrane</location>
        <topology evidence="1">Multi-pass membrane protein</topology>
    </subcellularLocation>
</comment>
<dbReference type="PANTHER" id="PTHR30572:SF4">
    <property type="entry name" value="ABC TRANSPORTER PERMEASE YTRF"/>
    <property type="match status" value="1"/>
</dbReference>
<dbReference type="Pfam" id="PF02687">
    <property type="entry name" value="FtsX"/>
    <property type="match status" value="1"/>
</dbReference>
<evidence type="ECO:0000256" key="6">
    <source>
        <dbReference type="ARBA" id="ARBA00038076"/>
    </source>
</evidence>